<proteinExistence type="predicted"/>
<dbReference type="Proteomes" id="UP000248039">
    <property type="component" value="Unassembled WGS sequence"/>
</dbReference>
<dbReference type="EMBL" id="PYBW01000081">
    <property type="protein sequence ID" value="PYC76742.1"/>
    <property type="molecule type" value="Genomic_DNA"/>
</dbReference>
<keyword evidence="1" id="KW-0812">Transmembrane</keyword>
<name>A0A2V4N9T2_9ACTN</name>
<keyword evidence="1" id="KW-0472">Membrane</keyword>
<feature type="transmembrane region" description="Helical" evidence="1">
    <location>
        <begin position="9"/>
        <end position="30"/>
    </location>
</feature>
<evidence type="ECO:0000313" key="3">
    <source>
        <dbReference type="Proteomes" id="UP000248039"/>
    </source>
</evidence>
<accession>A0A2V4N9T2</accession>
<organism evidence="2 3">
    <name type="scientific">Streptomyces tateyamensis</name>
    <dbReference type="NCBI Taxonomy" id="565073"/>
    <lineage>
        <taxon>Bacteria</taxon>
        <taxon>Bacillati</taxon>
        <taxon>Actinomycetota</taxon>
        <taxon>Actinomycetes</taxon>
        <taxon>Kitasatosporales</taxon>
        <taxon>Streptomycetaceae</taxon>
        <taxon>Streptomyces</taxon>
    </lineage>
</organism>
<reference evidence="2 3" key="1">
    <citation type="submission" date="2018-03" db="EMBL/GenBank/DDBJ databases">
        <title>Bioinformatic expansion and discovery of thiopeptide antibiotics.</title>
        <authorList>
            <person name="Schwalen C.J."/>
            <person name="Hudson G.A."/>
            <person name="Mitchell D.A."/>
        </authorList>
    </citation>
    <scope>NUCLEOTIDE SEQUENCE [LARGE SCALE GENOMIC DNA]</scope>
    <source>
        <strain evidence="2 3">ATCC 21389</strain>
    </source>
</reference>
<keyword evidence="3" id="KW-1185">Reference proteome</keyword>
<protein>
    <recommendedName>
        <fullName evidence="4">Pilus assembly protein TadE</fullName>
    </recommendedName>
</protein>
<gene>
    <name evidence="2" type="ORF">C7C46_21370</name>
</gene>
<keyword evidence="1" id="KW-1133">Transmembrane helix</keyword>
<comment type="caution">
    <text evidence="2">The sequence shown here is derived from an EMBL/GenBank/DDBJ whole genome shotgun (WGS) entry which is preliminary data.</text>
</comment>
<evidence type="ECO:0000313" key="2">
    <source>
        <dbReference type="EMBL" id="PYC76742.1"/>
    </source>
</evidence>
<evidence type="ECO:0008006" key="4">
    <source>
        <dbReference type="Google" id="ProtNLM"/>
    </source>
</evidence>
<dbReference type="AlphaFoldDB" id="A0A2V4N9T2"/>
<sequence>MRAGERGSLALEAALVAPVILMLFTLVMIAGESQQAAASIEAAARAGARAGSLNPRGDVIGTAQDAAKEWLRSNGVTCVGGPRVDVRVNPLTLPAPAQQVGVVVVNVNCDVPVSDLSPVRVPGTWTLTGGFRSVVDRYHG</sequence>
<evidence type="ECO:0000256" key="1">
    <source>
        <dbReference type="SAM" id="Phobius"/>
    </source>
</evidence>